<dbReference type="GO" id="GO:0006508">
    <property type="term" value="P:proteolysis"/>
    <property type="evidence" value="ECO:0007669"/>
    <property type="project" value="UniProtKB-KW"/>
</dbReference>
<dbReference type="PRINTS" id="PR00376">
    <property type="entry name" value="IL1BCENZYME"/>
</dbReference>
<organism evidence="10 11">
    <name type="scientific">Chionoecetes opilio</name>
    <name type="common">Atlantic snow crab</name>
    <name type="synonym">Cancer opilio</name>
    <dbReference type="NCBI Taxonomy" id="41210"/>
    <lineage>
        <taxon>Eukaryota</taxon>
        <taxon>Metazoa</taxon>
        <taxon>Ecdysozoa</taxon>
        <taxon>Arthropoda</taxon>
        <taxon>Crustacea</taxon>
        <taxon>Multicrustacea</taxon>
        <taxon>Malacostraca</taxon>
        <taxon>Eumalacostraca</taxon>
        <taxon>Eucarida</taxon>
        <taxon>Decapoda</taxon>
        <taxon>Pleocyemata</taxon>
        <taxon>Brachyura</taxon>
        <taxon>Eubrachyura</taxon>
        <taxon>Majoidea</taxon>
        <taxon>Majidae</taxon>
        <taxon>Chionoecetes</taxon>
    </lineage>
</organism>
<dbReference type="Pfam" id="PF00656">
    <property type="entry name" value="Peptidase_C14"/>
    <property type="match status" value="1"/>
</dbReference>
<keyword evidence="5" id="KW-0040">ANK repeat</keyword>
<evidence type="ECO:0000313" key="10">
    <source>
        <dbReference type="EMBL" id="KAG0729701.1"/>
    </source>
</evidence>
<dbReference type="SUPFAM" id="SSF52129">
    <property type="entry name" value="Caspase-like"/>
    <property type="match status" value="1"/>
</dbReference>
<evidence type="ECO:0000256" key="6">
    <source>
        <dbReference type="RuleBase" id="RU003971"/>
    </source>
</evidence>
<dbReference type="PROSITE" id="PS50297">
    <property type="entry name" value="ANK_REP_REGION"/>
    <property type="match status" value="3"/>
</dbReference>
<dbReference type="AlphaFoldDB" id="A0A8J4YS70"/>
<evidence type="ECO:0000256" key="5">
    <source>
        <dbReference type="PROSITE-ProRule" id="PRU00023"/>
    </source>
</evidence>
<evidence type="ECO:0000256" key="2">
    <source>
        <dbReference type="ARBA" id="ARBA00022670"/>
    </source>
</evidence>
<dbReference type="GO" id="GO:0004197">
    <property type="term" value="F:cysteine-type endopeptidase activity"/>
    <property type="evidence" value="ECO:0007669"/>
    <property type="project" value="InterPro"/>
</dbReference>
<dbReference type="EMBL" id="JACEEZ010000945">
    <property type="protein sequence ID" value="KAG0729701.1"/>
    <property type="molecule type" value="Genomic_DNA"/>
</dbReference>
<accession>A0A8J4YS70</accession>
<evidence type="ECO:0000259" key="8">
    <source>
        <dbReference type="PROSITE" id="PS50207"/>
    </source>
</evidence>
<dbReference type="InterPro" id="IPR002398">
    <property type="entry name" value="Pept_C14"/>
</dbReference>
<dbReference type="SUPFAM" id="SSF48403">
    <property type="entry name" value="Ankyrin repeat"/>
    <property type="match status" value="1"/>
</dbReference>
<feature type="repeat" description="ANK" evidence="5">
    <location>
        <begin position="28"/>
        <end position="60"/>
    </location>
</feature>
<dbReference type="InterPro" id="IPR002138">
    <property type="entry name" value="Pept_C14_p10"/>
</dbReference>
<dbReference type="InterPro" id="IPR015917">
    <property type="entry name" value="Pept_C14A"/>
</dbReference>
<feature type="domain" description="Caspase family p20" evidence="9">
    <location>
        <begin position="254"/>
        <end position="382"/>
    </location>
</feature>
<evidence type="ECO:0000259" key="9">
    <source>
        <dbReference type="PROSITE" id="PS50208"/>
    </source>
</evidence>
<evidence type="ECO:0000256" key="4">
    <source>
        <dbReference type="ARBA" id="ARBA00022801"/>
    </source>
</evidence>
<proteinExistence type="inferred from homology"/>
<dbReference type="InterPro" id="IPR002110">
    <property type="entry name" value="Ankyrin_rpt"/>
</dbReference>
<feature type="repeat" description="ANK" evidence="5">
    <location>
        <begin position="61"/>
        <end position="93"/>
    </location>
</feature>
<feature type="region of interest" description="Disordered" evidence="7">
    <location>
        <begin position="185"/>
        <end position="211"/>
    </location>
</feature>
<evidence type="ECO:0000256" key="1">
    <source>
        <dbReference type="ARBA" id="ARBA00010134"/>
    </source>
</evidence>
<evidence type="ECO:0000256" key="3">
    <source>
        <dbReference type="ARBA" id="ARBA00022703"/>
    </source>
</evidence>
<dbReference type="InterPro" id="IPR036770">
    <property type="entry name" value="Ankyrin_rpt-contain_sf"/>
</dbReference>
<dbReference type="InterPro" id="IPR011600">
    <property type="entry name" value="Pept_C14_caspase"/>
</dbReference>
<dbReference type="GO" id="GO:0006915">
    <property type="term" value="P:apoptotic process"/>
    <property type="evidence" value="ECO:0007669"/>
    <property type="project" value="UniProtKB-KW"/>
</dbReference>
<dbReference type="Proteomes" id="UP000770661">
    <property type="component" value="Unassembled WGS sequence"/>
</dbReference>
<dbReference type="PANTHER" id="PTHR47901:SF8">
    <property type="entry name" value="CASPASE-3"/>
    <property type="match status" value="1"/>
</dbReference>
<reference evidence="10" key="1">
    <citation type="submission" date="2020-07" db="EMBL/GenBank/DDBJ databases">
        <title>The High-quality genome of the commercially important snow crab, Chionoecetes opilio.</title>
        <authorList>
            <person name="Jeong J.-H."/>
            <person name="Ryu S."/>
        </authorList>
    </citation>
    <scope>NUCLEOTIDE SEQUENCE</scope>
    <source>
        <strain evidence="10">MADBK_172401_WGS</strain>
        <tissue evidence="10">Digestive gland</tissue>
    </source>
</reference>
<comment type="similarity">
    <text evidence="1 6">Belongs to the peptidase C14A family.</text>
</comment>
<dbReference type="PROSITE" id="PS50208">
    <property type="entry name" value="CASPASE_P20"/>
    <property type="match status" value="1"/>
</dbReference>
<dbReference type="Gene3D" id="3.40.50.1460">
    <property type="match status" value="1"/>
</dbReference>
<sequence>MDHLVKTGDEAGVRRLVRLGTPLDALVDRRSPLMRATMANKVPMVRALLDMGATVDFTNEDGWTALHLAANHNSAAVVDMLMEAGAELEARSNTGRTPLAQACRKKQLAVAKKLLQRGANTSTRDDTGWPLLFQGARAGSLPVVRWLVEEVGADPRHKINNGKSAEKFADDHGFTDVATYLRDAVKGPRDTEEKDPGARTSSAAASKSDSKKISSVSLKKTSLACGGVPELRVRHSGAPVHPGAYNVYDTTTEPPGRVLLLSYRTFPEATGATMREGAEHDVANLVSVFEQMGYEIVVREDLTWKDTVWEIQDFSKSKRLKEVGCAIVVVSSHGGNEVSSFLTYDGKDVSVKYLHEVFIKNQSKEVKQMPKIFFFQFCRGNVEPIAHVQTDSVSDHPPENIMSFFSTTDGFVAFRHPLSGSIFLTVVCEVLAERACEDNLDDLFREVQQRYKREGLGATPEKQDLGFRKKFYFNPRPQN</sequence>
<feature type="compositionally biased region" description="Low complexity" evidence="7">
    <location>
        <begin position="201"/>
        <end position="211"/>
    </location>
</feature>
<gene>
    <name evidence="10" type="primary">Casp7</name>
    <name evidence="10" type="ORF">GWK47_029814</name>
</gene>
<dbReference type="PROSITE" id="PS50207">
    <property type="entry name" value="CASPASE_P10"/>
    <property type="match status" value="1"/>
</dbReference>
<feature type="compositionally biased region" description="Basic and acidic residues" evidence="7">
    <location>
        <begin position="185"/>
        <end position="197"/>
    </location>
</feature>
<dbReference type="SMART" id="SM00115">
    <property type="entry name" value="CASc"/>
    <property type="match status" value="1"/>
</dbReference>
<keyword evidence="3" id="KW-0053">Apoptosis</keyword>
<dbReference type="PROSITE" id="PS50088">
    <property type="entry name" value="ANK_REPEAT"/>
    <property type="match status" value="3"/>
</dbReference>
<dbReference type="OrthoDB" id="6097640at2759"/>
<dbReference type="SMART" id="SM00248">
    <property type="entry name" value="ANK"/>
    <property type="match status" value="4"/>
</dbReference>
<dbReference type="PANTHER" id="PTHR47901">
    <property type="entry name" value="CASPASE RECRUITMENT DOMAIN-CONTAINING PROTEIN 18"/>
    <property type="match status" value="1"/>
</dbReference>
<keyword evidence="2" id="KW-0645">Protease</keyword>
<protein>
    <submittedName>
        <fullName evidence="10">Caspase-7</fullName>
    </submittedName>
</protein>
<keyword evidence="11" id="KW-1185">Reference proteome</keyword>
<evidence type="ECO:0000313" key="11">
    <source>
        <dbReference type="Proteomes" id="UP000770661"/>
    </source>
</evidence>
<name>A0A8J4YS70_CHIOP</name>
<dbReference type="InterPro" id="IPR001309">
    <property type="entry name" value="Pept_C14_p20"/>
</dbReference>
<dbReference type="Pfam" id="PF12796">
    <property type="entry name" value="Ank_2"/>
    <property type="match status" value="1"/>
</dbReference>
<comment type="caution">
    <text evidence="10">The sequence shown here is derived from an EMBL/GenBank/DDBJ whole genome shotgun (WGS) entry which is preliminary data.</text>
</comment>
<evidence type="ECO:0000256" key="7">
    <source>
        <dbReference type="SAM" id="MobiDB-lite"/>
    </source>
</evidence>
<feature type="repeat" description="ANK" evidence="5">
    <location>
        <begin position="94"/>
        <end position="126"/>
    </location>
</feature>
<dbReference type="InterPro" id="IPR029030">
    <property type="entry name" value="Caspase-like_dom_sf"/>
</dbReference>
<keyword evidence="4" id="KW-0378">Hydrolase</keyword>
<dbReference type="Gene3D" id="1.25.40.20">
    <property type="entry name" value="Ankyrin repeat-containing domain"/>
    <property type="match status" value="1"/>
</dbReference>
<feature type="domain" description="Caspase family p10" evidence="8">
    <location>
        <begin position="400"/>
        <end position="456"/>
    </location>
</feature>